<dbReference type="InterPro" id="IPR016039">
    <property type="entry name" value="Thiolase-like"/>
</dbReference>
<dbReference type="InterPro" id="IPR032821">
    <property type="entry name" value="PKS_assoc"/>
</dbReference>
<dbReference type="InterPro" id="IPR056501">
    <property type="entry name" value="NAD-bd_HRPKS_sdrA"/>
</dbReference>
<dbReference type="SUPFAM" id="SSF55048">
    <property type="entry name" value="Probable ACP-binding domain of malonyl-CoA ACP transacylase"/>
    <property type="match status" value="1"/>
</dbReference>
<keyword evidence="3" id="KW-0808">Transferase</keyword>
<dbReference type="PROSITE" id="PS00012">
    <property type="entry name" value="PHOSPHOPANTETHEINE"/>
    <property type="match status" value="1"/>
</dbReference>
<evidence type="ECO:0000256" key="4">
    <source>
        <dbReference type="ARBA" id="ARBA00022857"/>
    </source>
</evidence>
<dbReference type="SMART" id="SM00829">
    <property type="entry name" value="PKS_ER"/>
    <property type="match status" value="1"/>
</dbReference>
<dbReference type="Pfam" id="PF08240">
    <property type="entry name" value="ADH_N"/>
    <property type="match status" value="1"/>
</dbReference>
<dbReference type="InterPro" id="IPR006162">
    <property type="entry name" value="Ppantetheine_attach_site"/>
</dbReference>
<dbReference type="Pfam" id="PF23297">
    <property type="entry name" value="ACP_SdgA_C"/>
    <property type="match status" value="1"/>
</dbReference>
<evidence type="ECO:0000256" key="1">
    <source>
        <dbReference type="ARBA" id="ARBA00022450"/>
    </source>
</evidence>
<dbReference type="InterPro" id="IPR036736">
    <property type="entry name" value="ACP-like_sf"/>
</dbReference>
<dbReference type="InterPro" id="IPR020843">
    <property type="entry name" value="ER"/>
</dbReference>
<dbReference type="InterPro" id="IPR016035">
    <property type="entry name" value="Acyl_Trfase/lysoPLipase"/>
</dbReference>
<dbReference type="InterPro" id="IPR009081">
    <property type="entry name" value="PP-bd_ACP"/>
</dbReference>
<feature type="region of interest" description="N-terminal hotdog fold" evidence="8">
    <location>
        <begin position="917"/>
        <end position="1052"/>
    </location>
</feature>
<dbReference type="InterPro" id="IPR049900">
    <property type="entry name" value="PKS_mFAS_DH"/>
</dbReference>
<keyword evidence="1" id="KW-0596">Phosphopantetheine</keyword>
<evidence type="ECO:0000313" key="13">
    <source>
        <dbReference type="Proteomes" id="UP000557566"/>
    </source>
</evidence>
<keyword evidence="4" id="KW-0521">NADP</keyword>
<accession>A0A8H4PR42</accession>
<dbReference type="InterPro" id="IPR013149">
    <property type="entry name" value="ADH-like_C"/>
</dbReference>
<dbReference type="Gene3D" id="3.40.366.10">
    <property type="entry name" value="Malonyl-Coenzyme A Acyl Carrier Protein, domain 2"/>
    <property type="match status" value="1"/>
</dbReference>
<evidence type="ECO:0000259" key="9">
    <source>
        <dbReference type="PROSITE" id="PS50075"/>
    </source>
</evidence>
<keyword evidence="2" id="KW-0597">Phosphoprotein</keyword>
<dbReference type="Gene3D" id="3.40.47.10">
    <property type="match status" value="1"/>
</dbReference>
<dbReference type="OrthoDB" id="329835at2759"/>
<dbReference type="PANTHER" id="PTHR43775">
    <property type="entry name" value="FATTY ACID SYNTHASE"/>
    <property type="match status" value="1"/>
</dbReference>
<dbReference type="Proteomes" id="UP000557566">
    <property type="component" value="Unassembled WGS sequence"/>
</dbReference>
<dbReference type="SUPFAM" id="SSF47336">
    <property type="entry name" value="ACP-like"/>
    <property type="match status" value="1"/>
</dbReference>
<dbReference type="Pfam" id="PF21089">
    <property type="entry name" value="PKS_DH_N"/>
    <property type="match status" value="1"/>
</dbReference>
<dbReference type="SMART" id="SM00827">
    <property type="entry name" value="PKS_AT"/>
    <property type="match status" value="1"/>
</dbReference>
<feature type="active site" description="Proton donor; for dehydratase activity" evidence="8">
    <location>
        <position position="1142"/>
    </location>
</feature>
<dbReference type="InterPro" id="IPR020806">
    <property type="entry name" value="PKS_PP-bd"/>
</dbReference>
<dbReference type="InterPro" id="IPR013968">
    <property type="entry name" value="PKS_KR"/>
</dbReference>
<dbReference type="Gene3D" id="1.10.1200.10">
    <property type="entry name" value="ACP-like"/>
    <property type="match status" value="1"/>
</dbReference>
<organism evidence="12 13">
    <name type="scientific">Ophiocordyceps sinensis</name>
    <dbReference type="NCBI Taxonomy" id="72228"/>
    <lineage>
        <taxon>Eukaryota</taxon>
        <taxon>Fungi</taxon>
        <taxon>Dikarya</taxon>
        <taxon>Ascomycota</taxon>
        <taxon>Pezizomycotina</taxon>
        <taxon>Sordariomycetes</taxon>
        <taxon>Hypocreomycetidae</taxon>
        <taxon>Hypocreales</taxon>
        <taxon>Ophiocordycipitaceae</taxon>
        <taxon>Ophiocordyceps</taxon>
    </lineage>
</organism>
<dbReference type="InterPro" id="IPR042104">
    <property type="entry name" value="PKS_dehydratase_sf"/>
</dbReference>
<dbReference type="InterPro" id="IPR018201">
    <property type="entry name" value="Ketoacyl_synth_AS"/>
</dbReference>
<keyword evidence="7" id="KW-0012">Acyltransferase</keyword>
<dbReference type="InterPro" id="IPR049552">
    <property type="entry name" value="PKS_DH_N"/>
</dbReference>
<dbReference type="Gene3D" id="3.10.129.110">
    <property type="entry name" value="Polyketide synthase dehydratase"/>
    <property type="match status" value="1"/>
</dbReference>
<comment type="caution">
    <text evidence="12">The sequence shown here is derived from an EMBL/GenBank/DDBJ whole genome shotgun (WGS) entry which is preliminary data.</text>
</comment>
<dbReference type="GO" id="GO:0004315">
    <property type="term" value="F:3-oxoacyl-[acyl-carrier-protein] synthase activity"/>
    <property type="evidence" value="ECO:0007669"/>
    <property type="project" value="InterPro"/>
</dbReference>
<dbReference type="Pfam" id="PF00698">
    <property type="entry name" value="Acyl_transf_1"/>
    <property type="match status" value="1"/>
</dbReference>
<dbReference type="InterPro" id="IPR014030">
    <property type="entry name" value="Ketoacyl_synth_N"/>
</dbReference>
<dbReference type="SMART" id="SM00823">
    <property type="entry name" value="PKS_PP"/>
    <property type="match status" value="1"/>
</dbReference>
<dbReference type="Pfam" id="PF02801">
    <property type="entry name" value="Ketoacyl-synt_C"/>
    <property type="match status" value="1"/>
</dbReference>
<dbReference type="Pfam" id="PF23114">
    <property type="entry name" value="NAD-bd_HRPKS_sdrA"/>
    <property type="match status" value="1"/>
</dbReference>
<dbReference type="SUPFAM" id="SSF53901">
    <property type="entry name" value="Thiolase-like"/>
    <property type="match status" value="1"/>
</dbReference>
<evidence type="ECO:0000256" key="6">
    <source>
        <dbReference type="ARBA" id="ARBA00023268"/>
    </source>
</evidence>
<dbReference type="Pfam" id="PF14765">
    <property type="entry name" value="PS-DH"/>
    <property type="match status" value="1"/>
</dbReference>
<dbReference type="Pfam" id="PF16197">
    <property type="entry name" value="KAsynt_C_assoc"/>
    <property type="match status" value="1"/>
</dbReference>
<dbReference type="Pfam" id="PF00109">
    <property type="entry name" value="ketoacyl-synt"/>
    <property type="match status" value="1"/>
</dbReference>
<dbReference type="Pfam" id="PF00107">
    <property type="entry name" value="ADH_zinc_N"/>
    <property type="match status" value="1"/>
</dbReference>
<dbReference type="SMART" id="SM00826">
    <property type="entry name" value="PKS_DH"/>
    <property type="match status" value="1"/>
</dbReference>
<dbReference type="InterPro" id="IPR020807">
    <property type="entry name" value="PKS_DH"/>
</dbReference>
<dbReference type="FunFam" id="3.40.366.10:FF:000002">
    <property type="entry name" value="Probable polyketide synthase 2"/>
    <property type="match status" value="1"/>
</dbReference>
<feature type="domain" description="Ketosynthase family 3 (KS3)" evidence="10">
    <location>
        <begin position="9"/>
        <end position="434"/>
    </location>
</feature>
<dbReference type="Pfam" id="PF08659">
    <property type="entry name" value="KR"/>
    <property type="match status" value="1"/>
</dbReference>
<dbReference type="Gene3D" id="3.30.70.3290">
    <property type="match status" value="1"/>
</dbReference>
<dbReference type="CDD" id="cd05195">
    <property type="entry name" value="enoyl_red"/>
    <property type="match status" value="1"/>
</dbReference>
<dbReference type="SUPFAM" id="SSF50129">
    <property type="entry name" value="GroES-like"/>
    <property type="match status" value="1"/>
</dbReference>
<evidence type="ECO:0000256" key="8">
    <source>
        <dbReference type="PROSITE-ProRule" id="PRU01363"/>
    </source>
</evidence>
<feature type="region of interest" description="C-terminal hotdog fold" evidence="8">
    <location>
        <begin position="1075"/>
        <end position="1233"/>
    </location>
</feature>
<feature type="domain" description="Carrier" evidence="9">
    <location>
        <begin position="2106"/>
        <end position="2187"/>
    </location>
</feature>
<dbReference type="PROSITE" id="PS52019">
    <property type="entry name" value="PKS_MFAS_DH"/>
    <property type="match status" value="1"/>
</dbReference>
<dbReference type="Gene3D" id="3.40.50.720">
    <property type="entry name" value="NAD(P)-binding Rossmann-like Domain"/>
    <property type="match status" value="2"/>
</dbReference>
<dbReference type="SMART" id="SM00825">
    <property type="entry name" value="PKS_KS"/>
    <property type="match status" value="1"/>
</dbReference>
<dbReference type="InterPro" id="IPR014043">
    <property type="entry name" value="Acyl_transferase_dom"/>
</dbReference>
<dbReference type="InterPro" id="IPR057326">
    <property type="entry name" value="KR_dom"/>
</dbReference>
<evidence type="ECO:0000259" key="11">
    <source>
        <dbReference type="PROSITE" id="PS52019"/>
    </source>
</evidence>
<sequence>MASDNGQKPVPMAIVGMSCRLPGGISTLDEFWTMLSRARSGWGEIPKDRFTADAYYHPNPQKKGCFNTRGGYFLEQDPAKFDAPFFNITRQEATSMDPQQRMLLECSYEALENAGIAKDAIAGSNMGVFVGGVPSDYQYGAFRDLQTVPMFDVTGNHQSILSGRISHYFDLRGPCFSLDTACSSGLFALHQAVQAIRAGECDSAIVGACHLHLQPDRWVTMSMSGLFSEQGQTFAFDHRGKSGFARGEGVGCLIIKPLDHAIRDNDNIKSIIVNTGVNQDGKTIGLSTPSGAAQEQLVRDVYAKAGISFKDAGFVEAHGTGTKIGDPIEARAIYNVFGEGRTKRLPLYIGSVKTNVGHLENASGIISVIKATMMLEKGFILPNVNFEKANESIPLDEWNLKVPTSLRSWPAHKKYISINNFGFGGSNAHCVLQRPALNPDSVVQEKSDGVHKLFVLSGHSEESAKARAKQLGIYAEQHPEVFQKRLVRDLAYTLGERRAHMSWRTALTASCCNEVVQALNDVGTKPTRSSKPPKIAFVFTGQGAQWHAMGRELMDSHAVFADTMRAADDCLARLGADFSLLEELGREKGETRVNQAHLSQPACTAIQLGLVRLFSSWGIEPQAVVGHSSGEIGAAFAAGVISLDAAMTTAYQRGQVTLRMKAEHPELRGGMLAVGASPTDVRKIIKTMSLQGAAVACENSPGSTTVSGNVDAVEQLAAELESRGIFNRKLLVDVAYHSSHMELVAQDYRRAIEGVTASDGSDVAFFSSLHGKALERSSMLTAEYWTDNLVKPVLFSPALQALCAEAKPTVLVEIGPHAALEGPIKQILRDMGEPAAGIKYCASLVRNQDATVAALTTAGALFAMGQSLNFDKVNNTTGGSDRPNVVDDFAPYPWTHERYWVEPRQSLETRIKPFGRHDLLGLLTTGSTEHEHSWRNVISTDDVPWLREHKMQTLTTFPLAGYLSMVVEAAAQRASLRRVAFDRFCMREVQATAPLIMNDGDEYEMTLTLRRYAEGTRSYSNEWDEFQISSWAPGRGWIEHCRGLVAVRKPSSNPISSPAHAESGRRRLRATERCTDTVALEPFYAELDGRGASYGPLFQIRDKTGLHCCDEYCHSRVEVPDTAAAMPFDHETPYVLPPALIDLLFQQTFAILGAGRHGMPALYMPNAIKHLEFGKELPNKAGQALQVVCEGRPSKNVTAVDFAIDAWQPETSDRPVLSMRGFTMTPVHDENADEAAAPSVCYKLQWEDLVNKAQANGVNGHANGTNGINGNGTNGTNGHANGNALEADFAAPVVIVSDKTDTDPMVRSLMDLLVLKTGASPTVCPLDRLVASDKICIVLYELDGPLLAGINADGFDRLQRLILTASALLWVGTGISKNAAHPDKALSQGLLRTVRSETGKLAATLDLDPASSLDDGARCELIIQALKKVLASEHEDGPGDFEFAEHQGRLAVPRVVEDGVMDKLVQRQTKPSAPYLQLYEQENRRLEIAIGTYGALDSLYFRDEVEQPLGDDDVEIKVAATGMNFKDVVITMGQVGSPYLGVECSGTVARVGANVASLAVGDRVCAMCRGAYGTYTRCKATSAAVMPAHMTMEEGASIPVVYSTAYYGLVDIAHLEAGDKILIHAASGGVGQAAIQLAQMIGADIFATVGSPDKKRLIMDKYGIPEDRIFYSRDSAFGPAVREATGGAGVDVVINSLAGELLRESWECLAPFGRFVEIGKRDITSNTRLDMGQFEHNVTFSSVDLTLVASERPKVMGRVLGAVMKLLGSKQISAIEPITVLGISGLESALRTLQSGKSTGKLIISPRPGEQVKVTHRRASGFLKQNATYIIIGGTGGLGRSMAKWMVHRGARHIVLLSRNGRKTAELDRLAQECSQLGATIHVRSCDVVKEASVKAVVDECAKSLPPVQGLIHAAMVLRDVLFEKMTFEDYNQVVEAKLAGTWNFHRALAGQPLDFFVVLSSVAGIVGNRGQAAYAAANTFLDAFVQHRTQQGLPATSIDLTAVEGVGYLAENAARQSEILQTLAGSTFGEAEVLALVEASICGHVSRFSNSQVITGLNFSGASLPFYADDAKFSHLRDAVLATTQGADGDGSQAASAQDELTRAATYEQAVQGVAARVQEKLCAILMLQAADMDAGSSVKSYGLDSLNAIELRNWIGKEYLSHLQVLELLTSGTIGDLAALVLKKTKIKHVQKAA</sequence>
<dbReference type="PROSITE" id="PS00606">
    <property type="entry name" value="KS3_1"/>
    <property type="match status" value="1"/>
</dbReference>
<dbReference type="InterPro" id="IPR020841">
    <property type="entry name" value="PKS_Beta-ketoAc_synthase_dom"/>
</dbReference>
<feature type="active site" description="Proton acceptor; for dehydratase activity" evidence="8">
    <location>
        <position position="949"/>
    </location>
</feature>
<dbReference type="PROSITE" id="PS50075">
    <property type="entry name" value="CARRIER"/>
    <property type="match status" value="1"/>
</dbReference>
<evidence type="ECO:0000259" key="10">
    <source>
        <dbReference type="PROSITE" id="PS52004"/>
    </source>
</evidence>
<dbReference type="GO" id="GO:0016491">
    <property type="term" value="F:oxidoreductase activity"/>
    <property type="evidence" value="ECO:0007669"/>
    <property type="project" value="UniProtKB-KW"/>
</dbReference>
<dbReference type="EMBL" id="JAAVMX010000005">
    <property type="protein sequence ID" value="KAF4508960.1"/>
    <property type="molecule type" value="Genomic_DNA"/>
</dbReference>
<dbReference type="GO" id="GO:1901336">
    <property type="term" value="P:lactone biosynthetic process"/>
    <property type="evidence" value="ECO:0007669"/>
    <property type="project" value="UniProtKB-ARBA"/>
</dbReference>
<dbReference type="InterPro" id="IPR011032">
    <property type="entry name" value="GroES-like_sf"/>
</dbReference>
<dbReference type="FunFam" id="3.40.50.720:FF:000209">
    <property type="entry name" value="Polyketide synthase Pks12"/>
    <property type="match status" value="1"/>
</dbReference>
<reference evidence="12 13" key="1">
    <citation type="journal article" date="2020" name="Genome Biol. Evol.">
        <title>A new high-quality draft genome assembly of the Chinese cordyceps Ophiocordyceps sinensis.</title>
        <authorList>
            <person name="Shu R."/>
            <person name="Zhang J."/>
            <person name="Meng Q."/>
            <person name="Zhang H."/>
            <person name="Zhou G."/>
            <person name="Li M."/>
            <person name="Wu P."/>
            <person name="Zhao Y."/>
            <person name="Chen C."/>
            <person name="Qin Q."/>
        </authorList>
    </citation>
    <scope>NUCLEOTIDE SEQUENCE [LARGE SCALE GENOMIC DNA]</scope>
    <source>
        <strain evidence="12 13">IOZ07</strain>
    </source>
</reference>
<keyword evidence="13" id="KW-1185">Reference proteome</keyword>
<dbReference type="GO" id="GO:0006633">
    <property type="term" value="P:fatty acid biosynthetic process"/>
    <property type="evidence" value="ECO:0007669"/>
    <property type="project" value="InterPro"/>
</dbReference>
<proteinExistence type="predicted"/>
<dbReference type="SUPFAM" id="SSF51735">
    <property type="entry name" value="NAD(P)-binding Rossmann-fold domains"/>
    <property type="match status" value="2"/>
</dbReference>
<dbReference type="GO" id="GO:0031177">
    <property type="term" value="F:phosphopantetheine binding"/>
    <property type="evidence" value="ECO:0007669"/>
    <property type="project" value="InterPro"/>
</dbReference>
<dbReference type="SUPFAM" id="SSF52151">
    <property type="entry name" value="FabD/lysophospholipase-like"/>
    <property type="match status" value="1"/>
</dbReference>
<dbReference type="PROSITE" id="PS52004">
    <property type="entry name" value="KS3_2"/>
    <property type="match status" value="1"/>
</dbReference>
<dbReference type="InterPro" id="IPR001227">
    <property type="entry name" value="Ac_transferase_dom_sf"/>
</dbReference>
<dbReference type="InterPro" id="IPR016036">
    <property type="entry name" value="Malonyl_transacylase_ACP-bd"/>
</dbReference>
<dbReference type="InterPro" id="IPR036291">
    <property type="entry name" value="NAD(P)-bd_dom_sf"/>
</dbReference>
<dbReference type="InterPro" id="IPR049551">
    <property type="entry name" value="PKS_DH_C"/>
</dbReference>
<evidence type="ECO:0000256" key="3">
    <source>
        <dbReference type="ARBA" id="ARBA00022679"/>
    </source>
</evidence>
<dbReference type="InterPro" id="IPR050091">
    <property type="entry name" value="PKS_NRPS_Biosynth_Enz"/>
</dbReference>
<dbReference type="InterPro" id="IPR013154">
    <property type="entry name" value="ADH-like_N"/>
</dbReference>
<dbReference type="GO" id="GO:0030639">
    <property type="term" value="P:polyketide biosynthetic process"/>
    <property type="evidence" value="ECO:0007669"/>
    <property type="project" value="UniProtKB-ARBA"/>
</dbReference>
<evidence type="ECO:0008006" key="14">
    <source>
        <dbReference type="Google" id="ProtNLM"/>
    </source>
</evidence>
<feature type="domain" description="PKS/mFAS DH" evidence="11">
    <location>
        <begin position="917"/>
        <end position="1233"/>
    </location>
</feature>
<keyword evidence="6" id="KW-0511">Multifunctional enzyme</keyword>
<dbReference type="SMART" id="SM00822">
    <property type="entry name" value="PKS_KR"/>
    <property type="match status" value="1"/>
</dbReference>
<dbReference type="PANTHER" id="PTHR43775:SF13">
    <property type="entry name" value="POLYKETIDE SYNTHASE 1"/>
    <property type="match status" value="1"/>
</dbReference>
<evidence type="ECO:0000256" key="7">
    <source>
        <dbReference type="ARBA" id="ARBA00023315"/>
    </source>
</evidence>
<evidence type="ECO:0000313" key="12">
    <source>
        <dbReference type="EMBL" id="KAF4508960.1"/>
    </source>
</evidence>
<dbReference type="Gene3D" id="3.90.180.10">
    <property type="entry name" value="Medium-chain alcohol dehydrogenases, catalytic domain"/>
    <property type="match status" value="1"/>
</dbReference>
<dbReference type="CDD" id="cd05274">
    <property type="entry name" value="KR_FAS_SDR_x"/>
    <property type="match status" value="1"/>
</dbReference>
<keyword evidence="5" id="KW-0560">Oxidoreductase</keyword>
<name>A0A8H4PR42_9HYPO</name>
<evidence type="ECO:0000256" key="2">
    <source>
        <dbReference type="ARBA" id="ARBA00022553"/>
    </source>
</evidence>
<dbReference type="InterPro" id="IPR014031">
    <property type="entry name" value="Ketoacyl_synth_C"/>
</dbReference>
<dbReference type="GO" id="GO:0004312">
    <property type="term" value="F:fatty acid synthase activity"/>
    <property type="evidence" value="ECO:0007669"/>
    <property type="project" value="TreeGrafter"/>
</dbReference>
<protein>
    <recommendedName>
        <fullName evidence="14">Polyketide synthase</fullName>
    </recommendedName>
</protein>
<evidence type="ECO:0000256" key="5">
    <source>
        <dbReference type="ARBA" id="ARBA00023002"/>
    </source>
</evidence>
<dbReference type="CDD" id="cd00833">
    <property type="entry name" value="PKS"/>
    <property type="match status" value="1"/>
</dbReference>
<gene>
    <name evidence="12" type="ORF">G6O67_005278</name>
</gene>